<feature type="compositionally biased region" description="Basic residues" evidence="1">
    <location>
        <begin position="243"/>
        <end position="268"/>
    </location>
</feature>
<gene>
    <name evidence="2" type="ORF">C2G38_1177765</name>
</gene>
<dbReference type="Proteomes" id="UP000266673">
    <property type="component" value="Unassembled WGS sequence"/>
</dbReference>
<feature type="region of interest" description="Disordered" evidence="1">
    <location>
        <begin position="168"/>
        <end position="268"/>
    </location>
</feature>
<evidence type="ECO:0000313" key="2">
    <source>
        <dbReference type="EMBL" id="RIB20611.1"/>
    </source>
</evidence>
<evidence type="ECO:0000313" key="3">
    <source>
        <dbReference type="Proteomes" id="UP000266673"/>
    </source>
</evidence>
<accession>A0A397VFJ8</accession>
<reference evidence="2 3" key="1">
    <citation type="submission" date="2018-06" db="EMBL/GenBank/DDBJ databases">
        <title>Comparative genomics reveals the genomic features of Rhizophagus irregularis, R. cerebriforme, R. diaphanum and Gigaspora rosea, and their symbiotic lifestyle signature.</title>
        <authorList>
            <person name="Morin E."/>
            <person name="San Clemente H."/>
            <person name="Chen E.C.H."/>
            <person name="De La Providencia I."/>
            <person name="Hainaut M."/>
            <person name="Kuo A."/>
            <person name="Kohler A."/>
            <person name="Murat C."/>
            <person name="Tang N."/>
            <person name="Roy S."/>
            <person name="Loubradou J."/>
            <person name="Henrissat B."/>
            <person name="Grigoriev I.V."/>
            <person name="Corradi N."/>
            <person name="Roux C."/>
            <person name="Martin F.M."/>
        </authorList>
    </citation>
    <scope>NUCLEOTIDE SEQUENCE [LARGE SCALE GENOMIC DNA]</scope>
    <source>
        <strain evidence="2 3">DAOM 194757</strain>
    </source>
</reference>
<evidence type="ECO:0000256" key="1">
    <source>
        <dbReference type="SAM" id="MobiDB-lite"/>
    </source>
</evidence>
<keyword evidence="3" id="KW-1185">Reference proteome</keyword>
<protein>
    <submittedName>
        <fullName evidence="2">Uncharacterized protein</fullName>
    </submittedName>
</protein>
<name>A0A397VFJ8_9GLOM</name>
<dbReference type="OrthoDB" id="2441941at2759"/>
<comment type="caution">
    <text evidence="2">The sequence shown here is derived from an EMBL/GenBank/DDBJ whole genome shotgun (WGS) entry which is preliminary data.</text>
</comment>
<proteinExistence type="predicted"/>
<feature type="compositionally biased region" description="Basic and acidic residues" evidence="1">
    <location>
        <begin position="201"/>
        <end position="217"/>
    </location>
</feature>
<organism evidence="2 3">
    <name type="scientific">Gigaspora rosea</name>
    <dbReference type="NCBI Taxonomy" id="44941"/>
    <lineage>
        <taxon>Eukaryota</taxon>
        <taxon>Fungi</taxon>
        <taxon>Fungi incertae sedis</taxon>
        <taxon>Mucoromycota</taxon>
        <taxon>Glomeromycotina</taxon>
        <taxon>Glomeromycetes</taxon>
        <taxon>Diversisporales</taxon>
        <taxon>Gigasporaceae</taxon>
        <taxon>Gigaspora</taxon>
    </lineage>
</organism>
<sequence length="268" mass="30284">MCGKYVVENSEECVTVAYASIIDAGKPECEFDMTGVPVCDPHLMVSANVNRSPKKTEEFIHFGVESSEYNAVTGSSNIKMEMIVLYTSQSVRFKHLGLLGINIKTANNYLISGFIKFSDSGKILIEATDIDYQKSSIYTPMMSEISPDKSQKTRSIIDIIADDIESAPEQKNDSNLEAENDNEEQQNVSNLEAENDNEEQLNDHEEEKGSLTDENIKVTDVSEDENQSKKRKTSVSEEEDQSKKRKKSVRTSKRKKERKQINKFKKSK</sequence>
<dbReference type="EMBL" id="QKWP01000408">
    <property type="protein sequence ID" value="RIB20611.1"/>
    <property type="molecule type" value="Genomic_DNA"/>
</dbReference>
<dbReference type="AlphaFoldDB" id="A0A397VFJ8"/>